<dbReference type="Proteomes" id="UP000641910">
    <property type="component" value="Unassembled WGS sequence"/>
</dbReference>
<keyword evidence="2" id="KW-1185">Reference proteome</keyword>
<proteinExistence type="predicted"/>
<organism evidence="1 2">
    <name type="scientific">Thermoactinomyces vulgaris</name>
    <dbReference type="NCBI Taxonomy" id="2026"/>
    <lineage>
        <taxon>Bacteria</taxon>
        <taxon>Bacillati</taxon>
        <taxon>Bacillota</taxon>
        <taxon>Bacilli</taxon>
        <taxon>Bacillales</taxon>
        <taxon>Thermoactinomycetaceae</taxon>
        <taxon>Thermoactinomyces</taxon>
    </lineage>
</organism>
<evidence type="ECO:0000313" key="2">
    <source>
        <dbReference type="Proteomes" id="UP000641910"/>
    </source>
</evidence>
<name>A0ABS0QGJ2_THEVU</name>
<evidence type="ECO:0008006" key="3">
    <source>
        <dbReference type="Google" id="ProtNLM"/>
    </source>
</evidence>
<gene>
    <name evidence="1" type="ORF">I8U22_05975</name>
</gene>
<protein>
    <recommendedName>
        <fullName evidence="3">DUF4304 domain-containing protein</fullName>
    </recommendedName>
</protein>
<accession>A0ABS0QGJ2</accession>
<evidence type="ECO:0000313" key="1">
    <source>
        <dbReference type="EMBL" id="MBH8588367.1"/>
    </source>
</evidence>
<dbReference type="EMBL" id="JAECVU010000002">
    <property type="protein sequence ID" value="MBH8588367.1"/>
    <property type="molecule type" value="Genomic_DNA"/>
</dbReference>
<sequence>MDCKIKLLIQEAIDEKKDEVIQHFQELFQYPFHPDATFILLEVRGDGGIFGVSVTPMNGWGKQLPIDVYGGDSELGFGFDAFTKIRQELPPEEFEKMVEDDELVGDMDDYVKEYLLPFFKECFDQAGGKRSTLPYYLFYPYSGDACDLVNEVWTYPD</sequence>
<comment type="caution">
    <text evidence="1">The sequence shown here is derived from an EMBL/GenBank/DDBJ whole genome shotgun (WGS) entry which is preliminary data.</text>
</comment>
<reference evidence="1 2" key="1">
    <citation type="submission" date="2020-12" db="EMBL/GenBank/DDBJ databases">
        <title>WGS of Thermoactinomyces spp.</title>
        <authorList>
            <person name="Cheng K."/>
        </authorList>
    </citation>
    <scope>NUCLEOTIDE SEQUENCE [LARGE SCALE GENOMIC DNA]</scope>
    <source>
        <strain evidence="2">CICC 10650\ACCC 41061</strain>
    </source>
</reference>
<dbReference type="RefSeq" id="WP_049720578.1">
    <property type="nucleotide sequence ID" value="NZ_CP036487.1"/>
</dbReference>